<evidence type="ECO:0000256" key="11">
    <source>
        <dbReference type="ARBA" id="ARBA00023136"/>
    </source>
</evidence>
<keyword evidence="10" id="KW-0902">Two-component regulatory system</keyword>
<keyword evidence="7 12" id="KW-0812">Transmembrane</keyword>
<dbReference type="Proteomes" id="UP000051315">
    <property type="component" value="Unassembled WGS sequence"/>
</dbReference>
<feature type="domain" description="Histidine kinase" evidence="13">
    <location>
        <begin position="127"/>
        <end position="337"/>
    </location>
</feature>
<dbReference type="PROSITE" id="PS50109">
    <property type="entry name" value="HIS_KIN"/>
    <property type="match status" value="1"/>
</dbReference>
<evidence type="ECO:0000259" key="13">
    <source>
        <dbReference type="PROSITE" id="PS50109"/>
    </source>
</evidence>
<dbReference type="InterPro" id="IPR036890">
    <property type="entry name" value="HATPase_C_sf"/>
</dbReference>
<name>A0A0R1VRD5_9LACO</name>
<dbReference type="InterPro" id="IPR036097">
    <property type="entry name" value="HisK_dim/P_sf"/>
</dbReference>
<comment type="catalytic activity">
    <reaction evidence="1">
        <text>ATP + protein L-histidine = ADP + protein N-phospho-L-histidine.</text>
        <dbReference type="EC" id="2.7.13.3"/>
    </reaction>
</comment>
<keyword evidence="15" id="KW-1185">Reference proteome</keyword>
<protein>
    <recommendedName>
        <fullName evidence="3">histidine kinase</fullName>
        <ecNumber evidence="3">2.7.13.3</ecNumber>
    </recommendedName>
</protein>
<comment type="caution">
    <text evidence="14">The sequence shown here is derived from an EMBL/GenBank/DDBJ whole genome shotgun (WGS) entry which is preliminary data.</text>
</comment>
<dbReference type="InterPro" id="IPR050351">
    <property type="entry name" value="BphY/WalK/GraS-like"/>
</dbReference>
<organism evidence="14 15">
    <name type="scientific">Lapidilactobacillus concavus DSM 17758</name>
    <dbReference type="NCBI Taxonomy" id="1423735"/>
    <lineage>
        <taxon>Bacteria</taxon>
        <taxon>Bacillati</taxon>
        <taxon>Bacillota</taxon>
        <taxon>Bacilli</taxon>
        <taxon>Lactobacillales</taxon>
        <taxon>Lactobacillaceae</taxon>
        <taxon>Lapidilactobacillus</taxon>
    </lineage>
</organism>
<dbReference type="OrthoDB" id="9780487at2"/>
<comment type="subcellular location">
    <subcellularLocation>
        <location evidence="2">Cell membrane</location>
        <topology evidence="2">Multi-pass membrane protein</topology>
    </subcellularLocation>
</comment>
<evidence type="ECO:0000256" key="5">
    <source>
        <dbReference type="ARBA" id="ARBA00022553"/>
    </source>
</evidence>
<evidence type="ECO:0000256" key="10">
    <source>
        <dbReference type="ARBA" id="ARBA00023012"/>
    </source>
</evidence>
<dbReference type="EMBL" id="AZFX01000094">
    <property type="protein sequence ID" value="KRM08037.1"/>
    <property type="molecule type" value="Genomic_DNA"/>
</dbReference>
<dbReference type="InterPro" id="IPR005467">
    <property type="entry name" value="His_kinase_dom"/>
</dbReference>
<keyword evidence="6" id="KW-0808">Transferase</keyword>
<dbReference type="PANTHER" id="PTHR45453">
    <property type="entry name" value="PHOSPHATE REGULON SENSOR PROTEIN PHOR"/>
    <property type="match status" value="1"/>
</dbReference>
<evidence type="ECO:0000313" key="14">
    <source>
        <dbReference type="EMBL" id="KRM08037.1"/>
    </source>
</evidence>
<keyword evidence="11 12" id="KW-0472">Membrane</keyword>
<evidence type="ECO:0000256" key="9">
    <source>
        <dbReference type="ARBA" id="ARBA00022989"/>
    </source>
</evidence>
<dbReference type="PATRIC" id="fig|1423735.3.peg.745"/>
<accession>A0A0R1VRD5</accession>
<keyword evidence="5" id="KW-0597">Phosphoprotein</keyword>
<keyword evidence="9 12" id="KW-1133">Transmembrane helix</keyword>
<feature type="transmembrane region" description="Helical" evidence="12">
    <location>
        <begin position="42"/>
        <end position="61"/>
    </location>
</feature>
<dbReference type="GO" id="GO:0005886">
    <property type="term" value="C:plasma membrane"/>
    <property type="evidence" value="ECO:0007669"/>
    <property type="project" value="UniProtKB-SubCell"/>
</dbReference>
<dbReference type="GO" id="GO:0016036">
    <property type="term" value="P:cellular response to phosphate starvation"/>
    <property type="evidence" value="ECO:0007669"/>
    <property type="project" value="TreeGrafter"/>
</dbReference>
<dbReference type="SUPFAM" id="SSF47384">
    <property type="entry name" value="Homodimeric domain of signal transducing histidine kinase"/>
    <property type="match status" value="1"/>
</dbReference>
<dbReference type="InterPro" id="IPR004358">
    <property type="entry name" value="Sig_transdc_His_kin-like_C"/>
</dbReference>
<gene>
    <name evidence="14" type="ORF">FC15_GL000711</name>
</gene>
<keyword evidence="8 14" id="KW-0418">Kinase</keyword>
<dbReference type="EC" id="2.7.13.3" evidence="3"/>
<dbReference type="SMART" id="SM00387">
    <property type="entry name" value="HATPase_c"/>
    <property type="match status" value="1"/>
</dbReference>
<evidence type="ECO:0000313" key="15">
    <source>
        <dbReference type="Proteomes" id="UP000051315"/>
    </source>
</evidence>
<dbReference type="SMART" id="SM00388">
    <property type="entry name" value="HisKA"/>
    <property type="match status" value="1"/>
</dbReference>
<dbReference type="Gene3D" id="1.10.287.130">
    <property type="match status" value="1"/>
</dbReference>
<evidence type="ECO:0000256" key="4">
    <source>
        <dbReference type="ARBA" id="ARBA00022475"/>
    </source>
</evidence>
<evidence type="ECO:0000256" key="2">
    <source>
        <dbReference type="ARBA" id="ARBA00004651"/>
    </source>
</evidence>
<dbReference type="GO" id="GO:0000155">
    <property type="term" value="F:phosphorelay sensor kinase activity"/>
    <property type="evidence" value="ECO:0007669"/>
    <property type="project" value="InterPro"/>
</dbReference>
<evidence type="ECO:0000256" key="6">
    <source>
        <dbReference type="ARBA" id="ARBA00022679"/>
    </source>
</evidence>
<dbReference type="Gene3D" id="3.30.565.10">
    <property type="entry name" value="Histidine kinase-like ATPase, C-terminal domain"/>
    <property type="match status" value="1"/>
</dbReference>
<feature type="transmembrane region" description="Helical" evidence="12">
    <location>
        <begin position="12"/>
        <end position="30"/>
    </location>
</feature>
<dbReference type="RefSeq" id="WP_057825679.1">
    <property type="nucleotide sequence ID" value="NZ_AZFX01000094.1"/>
</dbReference>
<keyword evidence="4" id="KW-1003">Cell membrane</keyword>
<evidence type="ECO:0000256" key="1">
    <source>
        <dbReference type="ARBA" id="ARBA00000085"/>
    </source>
</evidence>
<proteinExistence type="predicted"/>
<dbReference type="STRING" id="1423735.FC15_GL000711"/>
<dbReference type="PANTHER" id="PTHR45453:SF2">
    <property type="entry name" value="HISTIDINE KINASE"/>
    <property type="match status" value="1"/>
</dbReference>
<dbReference type="CDD" id="cd00082">
    <property type="entry name" value="HisKA"/>
    <property type="match status" value="1"/>
</dbReference>
<evidence type="ECO:0000256" key="8">
    <source>
        <dbReference type="ARBA" id="ARBA00022777"/>
    </source>
</evidence>
<dbReference type="PRINTS" id="PR00344">
    <property type="entry name" value="BCTRLSENSOR"/>
</dbReference>
<dbReference type="GO" id="GO:0004721">
    <property type="term" value="F:phosphoprotein phosphatase activity"/>
    <property type="evidence" value="ECO:0007669"/>
    <property type="project" value="TreeGrafter"/>
</dbReference>
<sequence>MTFRDFLRDHLSQIAFWFIGLFLLNLLIWLEPDRVLSFVNLLYLDLLMILVLALLLGTIYFNRIHWFKEIEHRIKDPDNILNRPLTNAHSNSEKQVQKYGETMIETHRQVLNHVVAEQNDQREFIDGWVHDIKVPLAALQLISDDLELDIGEEKYYQLTDEINRINHYVEQVLYYSRLSNFANDYLIQQYDLKTIINPVIRDNMNYFIHKHIQLEQGDLNYTVLTDQKWLSFILQQLITNSLKYTPDSGTIKISVTTTPNDLQLLIQDTGVGIQSADLARIFEKGFTGENGRQVNTRSTGLGLYLAQKLAQKLGHEITASSIVGQGTTLVVHFPTLSYYNSPGSKQQLKRSTHSTFAD</sequence>
<dbReference type="InterPro" id="IPR003661">
    <property type="entry name" value="HisK_dim/P_dom"/>
</dbReference>
<dbReference type="Pfam" id="PF02518">
    <property type="entry name" value="HATPase_c"/>
    <property type="match status" value="1"/>
</dbReference>
<evidence type="ECO:0000256" key="7">
    <source>
        <dbReference type="ARBA" id="ARBA00022692"/>
    </source>
</evidence>
<reference evidence="14 15" key="1">
    <citation type="journal article" date="2015" name="Genome Announc.">
        <title>Expanding the biotechnology potential of lactobacilli through comparative genomics of 213 strains and associated genera.</title>
        <authorList>
            <person name="Sun Z."/>
            <person name="Harris H.M."/>
            <person name="McCann A."/>
            <person name="Guo C."/>
            <person name="Argimon S."/>
            <person name="Zhang W."/>
            <person name="Yang X."/>
            <person name="Jeffery I.B."/>
            <person name="Cooney J.C."/>
            <person name="Kagawa T.F."/>
            <person name="Liu W."/>
            <person name="Song Y."/>
            <person name="Salvetti E."/>
            <person name="Wrobel A."/>
            <person name="Rasinkangas P."/>
            <person name="Parkhill J."/>
            <person name="Rea M.C."/>
            <person name="O'Sullivan O."/>
            <person name="Ritari J."/>
            <person name="Douillard F.P."/>
            <person name="Paul Ross R."/>
            <person name="Yang R."/>
            <person name="Briner A.E."/>
            <person name="Felis G.E."/>
            <person name="de Vos W.M."/>
            <person name="Barrangou R."/>
            <person name="Klaenhammer T.R."/>
            <person name="Caufield P.W."/>
            <person name="Cui Y."/>
            <person name="Zhang H."/>
            <person name="O'Toole P.W."/>
        </authorList>
    </citation>
    <scope>NUCLEOTIDE SEQUENCE [LARGE SCALE GENOMIC DNA]</scope>
    <source>
        <strain evidence="14 15">DSM 17758</strain>
    </source>
</reference>
<dbReference type="InterPro" id="IPR003594">
    <property type="entry name" value="HATPase_dom"/>
</dbReference>
<dbReference type="AlphaFoldDB" id="A0A0R1VRD5"/>
<evidence type="ECO:0000256" key="12">
    <source>
        <dbReference type="SAM" id="Phobius"/>
    </source>
</evidence>
<dbReference type="SUPFAM" id="SSF55874">
    <property type="entry name" value="ATPase domain of HSP90 chaperone/DNA topoisomerase II/histidine kinase"/>
    <property type="match status" value="1"/>
</dbReference>
<evidence type="ECO:0000256" key="3">
    <source>
        <dbReference type="ARBA" id="ARBA00012438"/>
    </source>
</evidence>